<keyword evidence="3 5" id="KW-1133">Transmembrane helix</keyword>
<dbReference type="Gene3D" id="6.10.280.80">
    <property type="entry name" value="NCX, peripheral helical region"/>
    <property type="match status" value="1"/>
</dbReference>
<evidence type="ECO:0000256" key="3">
    <source>
        <dbReference type="ARBA" id="ARBA00022989"/>
    </source>
</evidence>
<evidence type="ECO:0000256" key="5">
    <source>
        <dbReference type="SAM" id="Phobius"/>
    </source>
</evidence>
<comment type="subcellular location">
    <subcellularLocation>
        <location evidence="1">Membrane</location>
        <topology evidence="1">Multi-pass membrane protein</topology>
    </subcellularLocation>
</comment>
<gene>
    <name evidence="7" type="primary">yrbG_2</name>
    <name evidence="7" type="ORF">NTH_02752</name>
</gene>
<dbReference type="Pfam" id="PF01699">
    <property type="entry name" value="Na_Ca_ex"/>
    <property type="match status" value="2"/>
</dbReference>
<name>A0ABY5MLG4_9HYPH</name>
<evidence type="ECO:0000313" key="8">
    <source>
        <dbReference type="Proteomes" id="UP001342418"/>
    </source>
</evidence>
<keyword evidence="2 5" id="KW-0812">Transmembrane</keyword>
<keyword evidence="8" id="KW-1185">Reference proteome</keyword>
<dbReference type="EMBL" id="CP030941">
    <property type="protein sequence ID" value="UUP18272.1"/>
    <property type="molecule type" value="Genomic_DNA"/>
</dbReference>
<evidence type="ECO:0000259" key="6">
    <source>
        <dbReference type="Pfam" id="PF01699"/>
    </source>
</evidence>
<dbReference type="PANTHER" id="PTHR10846:SF8">
    <property type="entry name" value="INNER MEMBRANE PROTEIN YRBG"/>
    <property type="match status" value="1"/>
</dbReference>
<organism evidence="7 8">
    <name type="scientific">Nitratireductor thuwali</name>
    <dbReference type="NCBI Taxonomy" id="2267699"/>
    <lineage>
        <taxon>Bacteria</taxon>
        <taxon>Pseudomonadati</taxon>
        <taxon>Pseudomonadota</taxon>
        <taxon>Alphaproteobacteria</taxon>
        <taxon>Hyphomicrobiales</taxon>
        <taxon>Phyllobacteriaceae</taxon>
        <taxon>Nitratireductor</taxon>
    </lineage>
</organism>
<keyword evidence="4 5" id="KW-0472">Membrane</keyword>
<dbReference type="InterPro" id="IPR044880">
    <property type="entry name" value="NCX_ion-bd_dom_sf"/>
</dbReference>
<feature type="transmembrane region" description="Helical" evidence="5">
    <location>
        <begin position="288"/>
        <end position="305"/>
    </location>
</feature>
<dbReference type="RefSeq" id="WP_338530517.1">
    <property type="nucleotide sequence ID" value="NZ_CP030941.1"/>
</dbReference>
<feature type="transmembrane region" description="Helical" evidence="5">
    <location>
        <begin position="106"/>
        <end position="122"/>
    </location>
</feature>
<feature type="transmembrane region" description="Helical" evidence="5">
    <location>
        <begin position="312"/>
        <end position="327"/>
    </location>
</feature>
<feature type="transmembrane region" description="Helical" evidence="5">
    <location>
        <begin position="183"/>
        <end position="209"/>
    </location>
</feature>
<feature type="transmembrane region" description="Helical" evidence="5">
    <location>
        <begin position="79"/>
        <end position="99"/>
    </location>
</feature>
<evidence type="ECO:0000256" key="4">
    <source>
        <dbReference type="ARBA" id="ARBA00023136"/>
    </source>
</evidence>
<evidence type="ECO:0000313" key="7">
    <source>
        <dbReference type="EMBL" id="UUP18272.1"/>
    </source>
</evidence>
<dbReference type="Gene3D" id="1.20.1420.30">
    <property type="entry name" value="NCX, central ion-binding region"/>
    <property type="match status" value="2"/>
</dbReference>
<feature type="transmembrane region" description="Helical" evidence="5">
    <location>
        <begin position="221"/>
        <end position="244"/>
    </location>
</feature>
<protein>
    <submittedName>
        <fullName evidence="7">Inner membrane protein YrbG</fullName>
    </submittedName>
</protein>
<reference evidence="7 8" key="1">
    <citation type="submission" date="2018-07" db="EMBL/GenBank/DDBJ databases">
        <title>Genome sequence of Nitratireductor thuwali#1536.</title>
        <authorList>
            <person name="Michoud G."/>
            <person name="Merlino G."/>
            <person name="Sefrji F.O."/>
            <person name="Daffonchio D."/>
        </authorList>
    </citation>
    <scope>NUCLEOTIDE SEQUENCE [LARGE SCALE GENOMIC DNA]</scope>
    <source>
        <strain evidence="8">Nit1536</strain>
    </source>
</reference>
<dbReference type="InterPro" id="IPR004481">
    <property type="entry name" value="K/Na/Ca-exchanger"/>
</dbReference>
<sequence>MAATVVLSILGGLALLIVGGELLVRGAVQTAARLGVSPLVIGLTLVGFGTSTPELVTSVQAALSGSPGIAFGNIVGSNIANILLILGTAAVLTPILVTANALRRDSAVMVGAAILFAVIAALMPLGRLVGAIFVAGLAGYIFLAFRQERQHDGADHGAIYDKSLAAQNVDPGLIPVSAPQRPIAVSLLIALAGLALVVLGGYFLVGGAVGLARSMGISETVIGLTIVAVGTSMPELVTSVMAALRKETDVAFGNIVGSNIYNTLGIGGMTALLSPTQVPAELVRSDNLVMVAVSLILVVFAYTGMRISRREGALLVVAYVGYIAWLWP</sequence>
<feature type="transmembrane region" description="Helical" evidence="5">
    <location>
        <begin position="251"/>
        <end position="273"/>
    </location>
</feature>
<dbReference type="Proteomes" id="UP001342418">
    <property type="component" value="Chromosome"/>
</dbReference>
<feature type="transmembrane region" description="Helical" evidence="5">
    <location>
        <begin position="128"/>
        <end position="145"/>
    </location>
</feature>
<evidence type="ECO:0000256" key="1">
    <source>
        <dbReference type="ARBA" id="ARBA00004141"/>
    </source>
</evidence>
<evidence type="ECO:0000256" key="2">
    <source>
        <dbReference type="ARBA" id="ARBA00022692"/>
    </source>
</evidence>
<proteinExistence type="predicted"/>
<feature type="domain" description="Sodium/calcium exchanger membrane region" evidence="6">
    <location>
        <begin position="186"/>
        <end position="326"/>
    </location>
</feature>
<accession>A0ABY5MLG4</accession>
<feature type="domain" description="Sodium/calcium exchanger membrane region" evidence="6">
    <location>
        <begin position="6"/>
        <end position="145"/>
    </location>
</feature>
<dbReference type="InterPro" id="IPR004837">
    <property type="entry name" value="NaCa_Exmemb"/>
</dbReference>
<dbReference type="NCBIfam" id="TIGR00367">
    <property type="entry name" value="calcium/sodium antiporter"/>
    <property type="match status" value="1"/>
</dbReference>
<dbReference type="PANTHER" id="PTHR10846">
    <property type="entry name" value="SODIUM/POTASSIUM/CALCIUM EXCHANGER"/>
    <property type="match status" value="1"/>
</dbReference>